<evidence type="ECO:0000313" key="3">
    <source>
        <dbReference type="Proteomes" id="UP000187209"/>
    </source>
</evidence>
<evidence type="ECO:0008006" key="4">
    <source>
        <dbReference type="Google" id="ProtNLM"/>
    </source>
</evidence>
<sequence length="92" mass="10516">MNSLEENIKTKKEILKGQISDIKSFSIDLNDGLQEDKQKLKKIAIAYEHSGGLLERTNKQLDKLLNQSEVRVGIYVIGISVMIFVLIWKLSR</sequence>
<dbReference type="SUPFAM" id="SSF58038">
    <property type="entry name" value="SNARE fusion complex"/>
    <property type="match status" value="1"/>
</dbReference>
<keyword evidence="1" id="KW-0812">Transmembrane</keyword>
<comment type="caution">
    <text evidence="2">The sequence shown here is derived from an EMBL/GenBank/DDBJ whole genome shotgun (WGS) entry which is preliminary data.</text>
</comment>
<name>A0A1R2BVA7_9CILI</name>
<dbReference type="EMBL" id="MPUH01000409">
    <property type="protein sequence ID" value="OMJ80759.1"/>
    <property type="molecule type" value="Genomic_DNA"/>
</dbReference>
<keyword evidence="1" id="KW-1133">Transmembrane helix</keyword>
<gene>
    <name evidence="2" type="ORF">SteCoe_18918</name>
</gene>
<dbReference type="Proteomes" id="UP000187209">
    <property type="component" value="Unassembled WGS sequence"/>
</dbReference>
<accession>A0A1R2BVA7</accession>
<keyword evidence="3" id="KW-1185">Reference proteome</keyword>
<evidence type="ECO:0000256" key="1">
    <source>
        <dbReference type="SAM" id="Phobius"/>
    </source>
</evidence>
<keyword evidence="1" id="KW-0472">Membrane</keyword>
<dbReference type="OrthoDB" id="10368310at2759"/>
<feature type="transmembrane region" description="Helical" evidence="1">
    <location>
        <begin position="72"/>
        <end position="90"/>
    </location>
</feature>
<evidence type="ECO:0000313" key="2">
    <source>
        <dbReference type="EMBL" id="OMJ80759.1"/>
    </source>
</evidence>
<proteinExistence type="predicted"/>
<reference evidence="2 3" key="1">
    <citation type="submission" date="2016-11" db="EMBL/GenBank/DDBJ databases">
        <title>The macronuclear genome of Stentor coeruleus: a giant cell with tiny introns.</title>
        <authorList>
            <person name="Slabodnick M."/>
            <person name="Ruby J.G."/>
            <person name="Reiff S.B."/>
            <person name="Swart E.C."/>
            <person name="Gosai S."/>
            <person name="Prabakaran S."/>
            <person name="Witkowska E."/>
            <person name="Larue G.E."/>
            <person name="Fisher S."/>
            <person name="Freeman R.M."/>
            <person name="Gunawardena J."/>
            <person name="Chu W."/>
            <person name="Stover N.A."/>
            <person name="Gregory B.D."/>
            <person name="Nowacki M."/>
            <person name="Derisi J."/>
            <person name="Roy S.W."/>
            <person name="Marshall W.F."/>
            <person name="Sood P."/>
        </authorList>
    </citation>
    <scope>NUCLEOTIDE SEQUENCE [LARGE SCALE GENOMIC DNA]</scope>
    <source>
        <strain evidence="2">WM001</strain>
    </source>
</reference>
<protein>
    <recommendedName>
        <fullName evidence="4">t-SNARE coiled-coil homology domain-containing protein</fullName>
    </recommendedName>
</protein>
<organism evidence="2 3">
    <name type="scientific">Stentor coeruleus</name>
    <dbReference type="NCBI Taxonomy" id="5963"/>
    <lineage>
        <taxon>Eukaryota</taxon>
        <taxon>Sar</taxon>
        <taxon>Alveolata</taxon>
        <taxon>Ciliophora</taxon>
        <taxon>Postciliodesmatophora</taxon>
        <taxon>Heterotrichea</taxon>
        <taxon>Heterotrichida</taxon>
        <taxon>Stentoridae</taxon>
        <taxon>Stentor</taxon>
    </lineage>
</organism>
<dbReference type="AlphaFoldDB" id="A0A1R2BVA7"/>